<evidence type="ECO:0000313" key="2">
    <source>
        <dbReference type="EMBL" id="WOX27915.1"/>
    </source>
</evidence>
<evidence type="ECO:0000313" key="4">
    <source>
        <dbReference type="Proteomes" id="UP001304419"/>
    </source>
</evidence>
<sequence>MALSSNSLIHFTNTKKALLGILTSGFRVSYCKETVFLNNKEYVMYVPMVSFCDIPLSQIKDHVKKYGKYGIGLTKTWAEQAKLNPVLYIEKQSNIGQCLDLAYDKFVHEIEGDIDHLPKANRCFYDVFRYIKNYEADLIRKSTVYENYRFYDEREWRFVPDTCADCLMVMGEEIFNSSENDPLRSIAMQKIKNQVLKFDISHIKYLIVKDESDIKTLVHHLKQTNGNIPYDDMDKLLTRVLTAEQIHTDL</sequence>
<dbReference type="InterPro" id="IPR021223">
    <property type="entry name" value="AbiGi"/>
</dbReference>
<name>A0A8I2H3E2_9GAMM</name>
<dbReference type="Proteomes" id="UP001304419">
    <property type="component" value="Chromosome 1"/>
</dbReference>
<dbReference type="EMBL" id="CP137578">
    <property type="protein sequence ID" value="WOX27915.1"/>
    <property type="molecule type" value="Genomic_DNA"/>
</dbReference>
<keyword evidence="4" id="KW-1185">Reference proteome</keyword>
<protein>
    <submittedName>
        <fullName evidence="2">Abortive infection system antitoxin AbiGi family protein</fullName>
    </submittedName>
</protein>
<dbReference type="AlphaFoldDB" id="A0A8I2H3E2"/>
<organism evidence="1 3">
    <name type="scientific">Pseudoalteromonas maricaloris</name>
    <dbReference type="NCBI Taxonomy" id="184924"/>
    <lineage>
        <taxon>Bacteria</taxon>
        <taxon>Pseudomonadati</taxon>
        <taxon>Pseudomonadota</taxon>
        <taxon>Gammaproteobacteria</taxon>
        <taxon>Alteromonadales</taxon>
        <taxon>Pseudoalteromonadaceae</taxon>
        <taxon>Pseudoalteromonas</taxon>
    </lineage>
</organism>
<reference evidence="1" key="1">
    <citation type="submission" date="2019-10" db="EMBL/GenBank/DDBJ databases">
        <authorList>
            <person name="Paulsen S."/>
        </authorList>
    </citation>
    <scope>NUCLEOTIDE SEQUENCE</scope>
    <source>
        <strain evidence="1">LMG 19692</strain>
    </source>
</reference>
<dbReference type="RefSeq" id="WP_084204224.1">
    <property type="nucleotide sequence ID" value="NZ_CBCSDF010000039.1"/>
</dbReference>
<dbReference type="Proteomes" id="UP000646877">
    <property type="component" value="Unassembled WGS sequence"/>
</dbReference>
<gene>
    <name evidence="1" type="ORF">F9Y85_13430</name>
    <name evidence="2" type="ORF">R5H13_14845</name>
</gene>
<accession>A0A8I2H3E2</accession>
<evidence type="ECO:0000313" key="3">
    <source>
        <dbReference type="Proteomes" id="UP000646877"/>
    </source>
</evidence>
<evidence type="ECO:0000313" key="1">
    <source>
        <dbReference type="EMBL" id="NLR22308.1"/>
    </source>
</evidence>
<proteinExistence type="predicted"/>
<reference evidence="2 4" key="2">
    <citation type="submission" date="2023-10" db="EMBL/GenBank/DDBJ databases">
        <title>To unveil natural product biosynthetic capacity in Pseudoalteromonas.</title>
        <authorList>
            <person name="Wang J."/>
        </authorList>
    </citation>
    <scope>NUCLEOTIDE SEQUENCE [LARGE SCALE GENOMIC DNA]</scope>
    <source>
        <strain evidence="2 4">DSM 15914</strain>
    </source>
</reference>
<dbReference type="EMBL" id="WEIA01000008">
    <property type="protein sequence ID" value="NLR22308.1"/>
    <property type="molecule type" value="Genomic_DNA"/>
</dbReference>
<dbReference type="Pfam" id="PF10899">
    <property type="entry name" value="AbiGi"/>
    <property type="match status" value="1"/>
</dbReference>